<keyword evidence="2" id="KW-1185">Reference proteome</keyword>
<dbReference type="RefSeq" id="WP_213426296.1">
    <property type="nucleotide sequence ID" value="NZ_AP031286.1"/>
</dbReference>
<protein>
    <submittedName>
        <fullName evidence="1">Uncharacterized protein</fullName>
    </submittedName>
</protein>
<organism evidence="1 2">
    <name type="scientific">Paenibacillus melissococcoides</name>
    <dbReference type="NCBI Taxonomy" id="2912268"/>
    <lineage>
        <taxon>Bacteria</taxon>
        <taxon>Bacillati</taxon>
        <taxon>Bacillota</taxon>
        <taxon>Bacilli</taxon>
        <taxon>Bacillales</taxon>
        <taxon>Paenibacillaceae</taxon>
        <taxon>Paenibacillus</taxon>
    </lineage>
</organism>
<evidence type="ECO:0000313" key="1">
    <source>
        <dbReference type="EMBL" id="CAH8245671.1"/>
    </source>
</evidence>
<dbReference type="EMBL" id="CALYLO010000003">
    <property type="protein sequence ID" value="CAH8245671.1"/>
    <property type="molecule type" value="Genomic_DNA"/>
</dbReference>
<gene>
    <name evidence="1" type="ORF">WJ0W_002906</name>
</gene>
<reference evidence="1" key="1">
    <citation type="submission" date="2022-06" db="EMBL/GenBank/DDBJ databases">
        <authorList>
            <person name="Dietemann V."/>
            <person name="Ory F."/>
            <person name="Dainat B."/>
            <person name="Oberhansli S."/>
        </authorList>
    </citation>
    <scope>NUCLEOTIDE SEQUENCE</scope>
    <source>
        <strain evidence="1">Ena-SAMPLE-TAB-26-04-2022-14:26:32:270-5432</strain>
    </source>
</reference>
<dbReference type="Proteomes" id="UP001154322">
    <property type="component" value="Unassembled WGS sequence"/>
</dbReference>
<comment type="caution">
    <text evidence="1">The sequence shown here is derived from an EMBL/GenBank/DDBJ whole genome shotgun (WGS) entry which is preliminary data.</text>
</comment>
<evidence type="ECO:0000313" key="2">
    <source>
        <dbReference type="Proteomes" id="UP001154322"/>
    </source>
</evidence>
<sequence length="189" mass="21028">MRQEIYGAPFVYNEREMLGEYASRGLYYQQANQVMPGICPEFFAYHGAGAYLTIESYCGSTLSLQETARADAAGLGRQCGQFMSAMSRAEAPLRGFGFLGWQEEGLAGEIQGDLQAYRQEETNEYLEQFGSFKPAFRFKKIHRTTALPVMRSTSSASTGPSLTDSPTAFLPAMPKKTRALNIPSRLRNF</sequence>
<name>A0ABM9G213_9BACL</name>
<proteinExistence type="predicted"/>
<accession>A0ABM9G213</accession>